<dbReference type="OrthoDB" id="2621215at2759"/>
<evidence type="ECO:0000313" key="2">
    <source>
        <dbReference type="Proteomes" id="UP000683000"/>
    </source>
</evidence>
<accession>A0A8I2YKY9</accession>
<reference evidence="1" key="1">
    <citation type="submission" date="2021-03" db="EMBL/GenBank/DDBJ databases">
        <title>Evolutionary innovations through gain and loss of genes in the ectomycorrhizal Boletales.</title>
        <authorList>
            <person name="Wu G."/>
            <person name="Miyauchi S."/>
            <person name="Morin E."/>
            <person name="Yang Z.-L."/>
            <person name="Xu J."/>
            <person name="Martin F.M."/>
        </authorList>
    </citation>
    <scope>NUCLEOTIDE SEQUENCE</scope>
    <source>
        <strain evidence="1">BR01</strain>
    </source>
</reference>
<organism evidence="1 2">
    <name type="scientific">Boletus reticuloceps</name>
    <dbReference type="NCBI Taxonomy" id="495285"/>
    <lineage>
        <taxon>Eukaryota</taxon>
        <taxon>Fungi</taxon>
        <taxon>Dikarya</taxon>
        <taxon>Basidiomycota</taxon>
        <taxon>Agaricomycotina</taxon>
        <taxon>Agaricomycetes</taxon>
        <taxon>Agaricomycetidae</taxon>
        <taxon>Boletales</taxon>
        <taxon>Boletineae</taxon>
        <taxon>Boletaceae</taxon>
        <taxon>Boletoideae</taxon>
        <taxon>Boletus</taxon>
    </lineage>
</organism>
<dbReference type="EMBL" id="JAGFBS010000017">
    <property type="protein sequence ID" value="KAG6374559.1"/>
    <property type="molecule type" value="Genomic_DNA"/>
</dbReference>
<evidence type="ECO:0000313" key="1">
    <source>
        <dbReference type="EMBL" id="KAG6374559.1"/>
    </source>
</evidence>
<comment type="caution">
    <text evidence="1">The sequence shown here is derived from an EMBL/GenBank/DDBJ whole genome shotgun (WGS) entry which is preliminary data.</text>
</comment>
<name>A0A8I2YKY9_9AGAM</name>
<protein>
    <submittedName>
        <fullName evidence="1">Uncharacterized protein</fullName>
    </submittedName>
</protein>
<gene>
    <name evidence="1" type="ORF">JVT61DRAFT_3908</name>
</gene>
<sequence>MERRLDLCYDAHYIPRFFYSAQNEDLTIMTAYDIHEGINKYFQSIITANLLRMGIIEDHMCSVKFDTNGHLECGGVCHVPDLMLTINNVSNVQLDQCIFPIWLLETAFSQDGAQAIEKAIVMTDVNPSIKLFILVDIEERTSSSNNSSQPSHVAIATEPQLSAPEFRSLCRDSTPFGPIVVKGVEWMNVRKIAFKMFLRNEQGIFDFESQNNMYTASGEVERHIAIGILEVINAVIQVKLDAGVPSNDPDI</sequence>
<dbReference type="Proteomes" id="UP000683000">
    <property type="component" value="Unassembled WGS sequence"/>
</dbReference>
<dbReference type="AlphaFoldDB" id="A0A8I2YKY9"/>
<keyword evidence="2" id="KW-1185">Reference proteome</keyword>
<proteinExistence type="predicted"/>